<evidence type="ECO:0000313" key="1">
    <source>
        <dbReference type="EMBL" id="NGO53032.1"/>
    </source>
</evidence>
<sequence>MRTASLDRRVLVQSESEATECPLSSLRDQPFVVLLGEPGLGKSTALRYEAAAEGGEFFTCREAMNGAPLPVGETIYLDALDEYRTGENGKDKLLQLANTLSANKNRRWRLTCRAEDWRDAADLGAMRRAANNGTIIVARLLPLDEGEARAVLTALGAADPRTFVFEARNRGAEAFLESPLSLRLLHSVVAAEGTWPSSRFELFEKAIWALAHEHDPERATDRRPSVEAIIDTASGLCFYALVSGAKAFWRSNAPPPHSGGANEFLTRNALHLEPALADATLDTALFRGEGHIFEAFHRTVAEFLAARFLARIVTGAGNNPTFPLRRAIALITGPDRRAPSELRGLYAWFAAHLHRQGDAQGALRLIDRDAATVLAYGDGAAFDTSGRRAILLNLDRDDPYFLSSQGEATVLGGLAGENLAGDFATILDADVRSHLQVTVLQALADGPPVKGIQSKLHAIVLDAGRPLWMRERASEVIFRASEDRAAACRALIGELERQPAAPGQVVLRARLLAGMPADAIESSEIRKLLADFGALPAPSDDDEVEDRGALTALALALRRSAPEDLFDVPISQGTTSALRQKSQIRSFIDQALASAIERSPDVGADRLWTWINNAREHVWDMLDSTVVEAMQKWVDRDPPRRELDFFLAMSRTGEPTDGAWVVVNHYISTMRRLPSEALVKGLFALARTEAKGAGRKRLFEIAAYAARGEAHWSTWREKVVDILKEEGGYTGFIKSLLSDPNAKWKKREAQRQAQREAKTEASRKNNIAALTPKLAAIASGVASEFGALKWAADHYRNARISRKDNPLAQVVEYTNGEIAASIAEGFVQFAIHTDIKVDAESLGRAEATNGAYPQEFVVAAGLHQGLLHGRQAELAAAPLVCALVGLRQNYFGGEDGPSLATWAVQRLAQDREQGVSQMIRYWNAALDAGDEDLDGLHHLVSANEHELVAACLHDLLNDRPNLPVPALRQALVAGASVLGAEDLARFAASARQRSDLGHEQREIWSFVALALDPTTVSAELSEEEAQGVLLRPNGDLAKAFYERSPQPDVLDRFRIAVLGRAHEADDDDWRHSNTVSGIVRAAIRRLSASKNSDAGDVLKSLASDVHPSWRPQLAHAAAEHARMMRDDLYVAPPVSDLVAALAGGAPASPADLAAVVLEEIDRYRATLRTGSETPWKRFWNTDKDGAATTPQVENEDRDRLLELLRVRLERYGIVASLPEARRGENTRADVLLLSQAGKNLPIESKRHYNRELWSAPMDQLAGYAADAGADGFGIYLVFWFGAEFPLPGRSDGKALPPSAEALEMMLLNDIPPRLQDRLAIVVLDVSRPATMVAAQAQRDQKRSKKRAAG</sequence>
<dbReference type="EMBL" id="JAAKZF010000025">
    <property type="protein sequence ID" value="NGO53032.1"/>
    <property type="molecule type" value="Genomic_DNA"/>
</dbReference>
<organism evidence="1 2">
    <name type="scientific">Allomesorhizobium camelthorni</name>
    <dbReference type="NCBI Taxonomy" id="475069"/>
    <lineage>
        <taxon>Bacteria</taxon>
        <taxon>Pseudomonadati</taxon>
        <taxon>Pseudomonadota</taxon>
        <taxon>Alphaproteobacteria</taxon>
        <taxon>Hyphomicrobiales</taxon>
        <taxon>Phyllobacteriaceae</taxon>
        <taxon>Allomesorhizobium</taxon>
    </lineage>
</organism>
<protein>
    <submittedName>
        <fullName evidence="1">Uncharacterized protein</fullName>
    </submittedName>
</protein>
<gene>
    <name evidence="1" type="ORF">G6N73_17970</name>
</gene>
<name>A0A6G4WE21_9HYPH</name>
<evidence type="ECO:0000313" key="2">
    <source>
        <dbReference type="Proteomes" id="UP001642900"/>
    </source>
</evidence>
<accession>A0A6G4WE21</accession>
<comment type="caution">
    <text evidence="1">The sequence shown here is derived from an EMBL/GenBank/DDBJ whole genome shotgun (WGS) entry which is preliminary data.</text>
</comment>
<dbReference type="RefSeq" id="WP_165029982.1">
    <property type="nucleotide sequence ID" value="NZ_JAAKZF010000025.1"/>
</dbReference>
<dbReference type="Proteomes" id="UP001642900">
    <property type="component" value="Unassembled WGS sequence"/>
</dbReference>
<proteinExistence type="predicted"/>
<keyword evidence="2" id="KW-1185">Reference proteome</keyword>
<reference evidence="1 2" key="1">
    <citation type="submission" date="2020-02" db="EMBL/GenBank/DDBJ databases">
        <title>Genome sequence of strain CCNWXJ40-4.</title>
        <authorList>
            <person name="Gao J."/>
            <person name="Sun J."/>
        </authorList>
    </citation>
    <scope>NUCLEOTIDE SEQUENCE [LARGE SCALE GENOMIC DNA]</scope>
    <source>
        <strain evidence="1 2">CCNWXJ 40-4</strain>
    </source>
</reference>